<keyword evidence="5 9" id="KW-1133">Transmembrane helix</keyword>
<evidence type="ECO:0000256" key="4">
    <source>
        <dbReference type="ARBA" id="ARBA00022692"/>
    </source>
</evidence>
<keyword evidence="6 9" id="KW-0472">Membrane</keyword>
<dbReference type="EMBL" id="JALQCY010000005">
    <property type="protein sequence ID" value="MCK9795329.1"/>
    <property type="molecule type" value="Genomic_DNA"/>
</dbReference>
<evidence type="ECO:0000256" key="3">
    <source>
        <dbReference type="ARBA" id="ARBA00022679"/>
    </source>
</evidence>
<evidence type="ECO:0000256" key="8">
    <source>
        <dbReference type="SAM" id="MobiDB-lite"/>
    </source>
</evidence>
<reference evidence="10 11" key="1">
    <citation type="submission" date="2022-02" db="EMBL/GenBank/DDBJ databases">
        <title>The car tank lid bacteriome: a reservoir of bacteria with potential in bioremediation of fuel.</title>
        <authorList>
            <person name="Vidal-Verdu A."/>
            <person name="Gomez-Martinez D."/>
            <person name="Latorre-Perez A."/>
            <person name="Pereto J."/>
            <person name="Porcar M."/>
        </authorList>
    </citation>
    <scope>NUCLEOTIDE SEQUENCE [LARGE SCALE GENOMIC DNA]</scope>
    <source>
        <strain evidence="10 11">4D.3</strain>
    </source>
</reference>
<evidence type="ECO:0000256" key="9">
    <source>
        <dbReference type="SAM" id="Phobius"/>
    </source>
</evidence>
<name>A0ABT0J777_9MICO</name>
<comment type="similarity">
    <text evidence="7">Belongs to the glycosyltransferase 87 family.</text>
</comment>
<feature type="transmembrane region" description="Helical" evidence="9">
    <location>
        <begin position="167"/>
        <end position="191"/>
    </location>
</feature>
<comment type="subcellular location">
    <subcellularLocation>
        <location evidence="1">Cell membrane</location>
        <topology evidence="1">Multi-pass membrane protein</topology>
    </subcellularLocation>
</comment>
<dbReference type="Proteomes" id="UP001651050">
    <property type="component" value="Unassembled WGS sequence"/>
</dbReference>
<proteinExistence type="inferred from homology"/>
<keyword evidence="3" id="KW-0808">Transferase</keyword>
<feature type="region of interest" description="Disordered" evidence="8">
    <location>
        <begin position="424"/>
        <end position="443"/>
    </location>
</feature>
<evidence type="ECO:0000256" key="1">
    <source>
        <dbReference type="ARBA" id="ARBA00004651"/>
    </source>
</evidence>
<protein>
    <submittedName>
        <fullName evidence="10">DUF2029 domain-containing protein</fullName>
    </submittedName>
</protein>
<feature type="transmembrane region" description="Helical" evidence="9">
    <location>
        <begin position="24"/>
        <end position="49"/>
    </location>
</feature>
<accession>A0ABT0J777</accession>
<feature type="transmembrane region" description="Helical" evidence="9">
    <location>
        <begin position="334"/>
        <end position="351"/>
    </location>
</feature>
<feature type="transmembrane region" description="Helical" evidence="9">
    <location>
        <begin position="358"/>
        <end position="377"/>
    </location>
</feature>
<keyword evidence="2" id="KW-1003">Cell membrane</keyword>
<evidence type="ECO:0000256" key="7">
    <source>
        <dbReference type="ARBA" id="ARBA00024033"/>
    </source>
</evidence>
<evidence type="ECO:0000256" key="6">
    <source>
        <dbReference type="ARBA" id="ARBA00023136"/>
    </source>
</evidence>
<dbReference type="InterPro" id="IPR018584">
    <property type="entry name" value="GT87"/>
</dbReference>
<feature type="transmembrane region" description="Helical" evidence="9">
    <location>
        <begin position="100"/>
        <end position="118"/>
    </location>
</feature>
<feature type="transmembrane region" description="Helical" evidence="9">
    <location>
        <begin position="130"/>
        <end position="161"/>
    </location>
</feature>
<feature type="transmembrane region" description="Helical" evidence="9">
    <location>
        <begin position="310"/>
        <end position="328"/>
    </location>
</feature>
<keyword evidence="11" id="KW-1185">Reference proteome</keyword>
<evidence type="ECO:0000256" key="5">
    <source>
        <dbReference type="ARBA" id="ARBA00022989"/>
    </source>
</evidence>
<gene>
    <name evidence="10" type="ORF">M1843_16385</name>
</gene>
<evidence type="ECO:0000313" key="11">
    <source>
        <dbReference type="Proteomes" id="UP001651050"/>
    </source>
</evidence>
<feature type="transmembrane region" description="Helical" evidence="9">
    <location>
        <begin position="286"/>
        <end position="303"/>
    </location>
</feature>
<organism evidence="10 11">
    <name type="scientific">Isoptericola peretonis</name>
    <dbReference type="NCBI Taxonomy" id="2918523"/>
    <lineage>
        <taxon>Bacteria</taxon>
        <taxon>Bacillati</taxon>
        <taxon>Actinomycetota</taxon>
        <taxon>Actinomycetes</taxon>
        <taxon>Micrococcales</taxon>
        <taxon>Promicromonosporaceae</taxon>
        <taxon>Isoptericola</taxon>
    </lineage>
</organism>
<evidence type="ECO:0000256" key="2">
    <source>
        <dbReference type="ARBA" id="ARBA00022475"/>
    </source>
</evidence>
<dbReference type="Pfam" id="PF09594">
    <property type="entry name" value="GT87"/>
    <property type="match status" value="1"/>
</dbReference>
<evidence type="ECO:0000313" key="10">
    <source>
        <dbReference type="EMBL" id="MCK9795329.1"/>
    </source>
</evidence>
<sequence length="443" mass="47104">MPSTQTAAARRAPGPLGRALRSRWLLAVGFVAVHAWVIKQAITWGYTIYGDVTLYEWLARHGLSTGQWPVLDYDWVYPAGALLPVTLPALVAPTLLGYEIVWTAMIVALDAVATVVLVRSAPRGVLGAWWWLAFLVALGPIFLGRLDGVVAPLILVSLVLASRRPTLATAVATAGAWIKIAPGAVVVALAATRARWRDLLRQVVVPGAVVSVVVVGLALAGGAGQRAFSVFGQQEARTLQAESVLATWFSVARLWDPSVRIEYNDVIFTYEVQGDVARQVASALDWLLPVAVLLLAALTWWTARRRPDHAGDILLLSTAALLLALIVFNKVGSPQFVAWIGPPLAAAIALAGPGTRRLWGPPAVGVLVAALGTQIVYPVAYGEFLAGEPAMVVIEALRNLALVVLLAGAVWRIVQLGRDGMRGDVHEGPLPDPSAPTPTVTDP</sequence>
<comment type="caution">
    <text evidence="10">The sequence shown here is derived from an EMBL/GenBank/DDBJ whole genome shotgun (WGS) entry which is preliminary data.</text>
</comment>
<keyword evidence="4 9" id="KW-0812">Transmembrane</keyword>
<feature type="transmembrane region" description="Helical" evidence="9">
    <location>
        <begin position="397"/>
        <end position="414"/>
    </location>
</feature>
<feature type="transmembrane region" description="Helical" evidence="9">
    <location>
        <begin position="203"/>
        <end position="223"/>
    </location>
</feature>